<dbReference type="EMBL" id="FLQU01000658">
    <property type="protein sequence ID" value="SBS88771.1"/>
    <property type="molecule type" value="Genomic_DNA"/>
</dbReference>
<reference evidence="1" key="2">
    <citation type="submission" date="2016-05" db="EMBL/GenBank/DDBJ databases">
        <authorList>
            <person name="Lavstsen T."/>
            <person name="Jespersen J.S."/>
        </authorList>
    </citation>
    <scope>NUCLEOTIDE SEQUENCE [LARGE SCALE GENOMIC DNA]</scope>
</reference>
<evidence type="ECO:0000313" key="2">
    <source>
        <dbReference type="EMBL" id="SBS98515.1"/>
    </source>
</evidence>
<proteinExistence type="predicted"/>
<dbReference type="Proteomes" id="UP000078560">
    <property type="component" value="Unassembled WGS sequence"/>
</dbReference>
<dbReference type="EMBL" id="FLQV01000856">
    <property type="protein sequence ID" value="SBS98515.1"/>
    <property type="molecule type" value="Genomic_DNA"/>
</dbReference>
<sequence>MSNPFIGLLTPTPITQYLLQKTKNVFNHTYIHNVDGAHRPFNAALFNDTFFFSHPNDEYLLKKKKGNSLMYCVCEGDAGNKQLCFYWHTERKINRKREMCARKGGLVIHR</sequence>
<accession>A0A1A8W712</accession>
<evidence type="ECO:0000313" key="1">
    <source>
        <dbReference type="EMBL" id="SBS88771.1"/>
    </source>
</evidence>
<protein>
    <submittedName>
        <fullName evidence="1">Uncharacterized protein</fullName>
    </submittedName>
</protein>
<gene>
    <name evidence="2" type="ORF">POVCU1_046710</name>
    <name evidence="1" type="ORF">POVCU2_0050350</name>
</gene>
<organism evidence="1 4">
    <name type="scientific">Plasmodium ovale curtisi</name>
    <dbReference type="NCBI Taxonomy" id="864141"/>
    <lineage>
        <taxon>Eukaryota</taxon>
        <taxon>Sar</taxon>
        <taxon>Alveolata</taxon>
        <taxon>Apicomplexa</taxon>
        <taxon>Aconoidasida</taxon>
        <taxon>Haemosporida</taxon>
        <taxon>Plasmodiidae</taxon>
        <taxon>Plasmodium</taxon>
        <taxon>Plasmodium (Plasmodium)</taxon>
    </lineage>
</organism>
<dbReference type="Proteomes" id="UP000078546">
    <property type="component" value="Unassembled WGS sequence"/>
</dbReference>
<name>A0A1A8W712_PLAOA</name>
<reference evidence="3 4" key="1">
    <citation type="submission" date="2016-05" db="EMBL/GenBank/DDBJ databases">
        <authorList>
            <person name="Naeem Raeece"/>
        </authorList>
    </citation>
    <scope>NUCLEOTIDE SEQUENCE [LARGE SCALE GENOMIC DNA]</scope>
</reference>
<evidence type="ECO:0000313" key="4">
    <source>
        <dbReference type="Proteomes" id="UP000078560"/>
    </source>
</evidence>
<evidence type="ECO:0000313" key="3">
    <source>
        <dbReference type="Proteomes" id="UP000078546"/>
    </source>
</evidence>
<dbReference type="AlphaFoldDB" id="A0A1A8W712"/>